<feature type="non-terminal residue" evidence="2">
    <location>
        <position position="83"/>
    </location>
</feature>
<evidence type="ECO:0000256" key="1">
    <source>
        <dbReference type="SAM" id="Phobius"/>
    </source>
</evidence>
<organism evidence="2 3">
    <name type="scientific">Clathrospora elynae</name>
    <dbReference type="NCBI Taxonomy" id="706981"/>
    <lineage>
        <taxon>Eukaryota</taxon>
        <taxon>Fungi</taxon>
        <taxon>Dikarya</taxon>
        <taxon>Ascomycota</taxon>
        <taxon>Pezizomycotina</taxon>
        <taxon>Dothideomycetes</taxon>
        <taxon>Pleosporomycetidae</taxon>
        <taxon>Pleosporales</taxon>
        <taxon>Diademaceae</taxon>
        <taxon>Clathrospora</taxon>
    </lineage>
</organism>
<reference evidence="2" key="1">
    <citation type="journal article" date="2020" name="Stud. Mycol.">
        <title>101 Dothideomycetes genomes: a test case for predicting lifestyles and emergence of pathogens.</title>
        <authorList>
            <person name="Haridas S."/>
            <person name="Albert R."/>
            <person name="Binder M."/>
            <person name="Bloem J."/>
            <person name="Labutti K."/>
            <person name="Salamov A."/>
            <person name="Andreopoulos B."/>
            <person name="Baker S."/>
            <person name="Barry K."/>
            <person name="Bills G."/>
            <person name="Bluhm B."/>
            <person name="Cannon C."/>
            <person name="Castanera R."/>
            <person name="Culley D."/>
            <person name="Daum C."/>
            <person name="Ezra D."/>
            <person name="Gonzalez J."/>
            <person name="Henrissat B."/>
            <person name="Kuo A."/>
            <person name="Liang C."/>
            <person name="Lipzen A."/>
            <person name="Lutzoni F."/>
            <person name="Magnuson J."/>
            <person name="Mondo S."/>
            <person name="Nolan M."/>
            <person name="Ohm R."/>
            <person name="Pangilinan J."/>
            <person name="Park H.-J."/>
            <person name="Ramirez L."/>
            <person name="Alfaro M."/>
            <person name="Sun H."/>
            <person name="Tritt A."/>
            <person name="Yoshinaga Y."/>
            <person name="Zwiers L.-H."/>
            <person name="Turgeon B."/>
            <person name="Goodwin S."/>
            <person name="Spatafora J."/>
            <person name="Crous P."/>
            <person name="Grigoriev I."/>
        </authorList>
    </citation>
    <scope>NUCLEOTIDE SEQUENCE</scope>
    <source>
        <strain evidence="2">CBS 161.51</strain>
    </source>
</reference>
<keyword evidence="1" id="KW-0472">Membrane</keyword>
<protein>
    <submittedName>
        <fullName evidence="2">Uncharacterized protein</fullName>
    </submittedName>
</protein>
<dbReference type="AlphaFoldDB" id="A0A6A5T170"/>
<feature type="transmembrane region" description="Helical" evidence="1">
    <location>
        <begin position="6"/>
        <end position="31"/>
    </location>
</feature>
<feature type="non-terminal residue" evidence="2">
    <location>
        <position position="1"/>
    </location>
</feature>
<dbReference type="OrthoDB" id="3799089at2759"/>
<gene>
    <name evidence="2" type="ORF">EJ02DRAFT_329435</name>
</gene>
<name>A0A6A5T170_9PLEO</name>
<sequence>DWTLIWIIFGVAGILILILETAFVFTAIRLANVYSKARWTRLRQRGVVIVDGPALIWTDTIPIAPKTSTFNLRQTLQESQDGV</sequence>
<keyword evidence="3" id="KW-1185">Reference proteome</keyword>
<proteinExistence type="predicted"/>
<accession>A0A6A5T170</accession>
<evidence type="ECO:0000313" key="3">
    <source>
        <dbReference type="Proteomes" id="UP000800038"/>
    </source>
</evidence>
<keyword evidence="1" id="KW-1133">Transmembrane helix</keyword>
<dbReference type="EMBL" id="ML976004">
    <property type="protein sequence ID" value="KAF1946293.1"/>
    <property type="molecule type" value="Genomic_DNA"/>
</dbReference>
<evidence type="ECO:0000313" key="2">
    <source>
        <dbReference type="EMBL" id="KAF1946293.1"/>
    </source>
</evidence>
<keyword evidence="1" id="KW-0812">Transmembrane</keyword>
<dbReference type="Proteomes" id="UP000800038">
    <property type="component" value="Unassembled WGS sequence"/>
</dbReference>